<dbReference type="Proteomes" id="UP000324629">
    <property type="component" value="Unassembled WGS sequence"/>
</dbReference>
<dbReference type="SMART" id="SM00239">
    <property type="entry name" value="C2"/>
    <property type="match status" value="2"/>
</dbReference>
<keyword evidence="4" id="KW-1185">Reference proteome</keyword>
<dbReference type="Pfam" id="PF00168">
    <property type="entry name" value="C2"/>
    <property type="match status" value="2"/>
</dbReference>
<dbReference type="SUPFAM" id="SSF49562">
    <property type="entry name" value="C2 domain (Calcium/lipid-binding domain, CaLB)"/>
    <property type="match status" value="2"/>
</dbReference>
<evidence type="ECO:0000256" key="1">
    <source>
        <dbReference type="SAM" id="Phobius"/>
    </source>
</evidence>
<dbReference type="GO" id="GO:0005509">
    <property type="term" value="F:calcium ion binding"/>
    <property type="evidence" value="ECO:0007669"/>
    <property type="project" value="TreeGrafter"/>
</dbReference>
<dbReference type="GO" id="GO:0000149">
    <property type="term" value="F:SNARE binding"/>
    <property type="evidence" value="ECO:0007669"/>
    <property type="project" value="TreeGrafter"/>
</dbReference>
<evidence type="ECO:0000313" key="4">
    <source>
        <dbReference type="Proteomes" id="UP000324629"/>
    </source>
</evidence>
<name>A0A5J4P0G0_9TREM</name>
<dbReference type="GO" id="GO:0001786">
    <property type="term" value="F:phosphatidylserine binding"/>
    <property type="evidence" value="ECO:0007669"/>
    <property type="project" value="TreeGrafter"/>
</dbReference>
<dbReference type="GO" id="GO:0048791">
    <property type="term" value="P:calcium ion-regulated exocytosis of neurotransmitter"/>
    <property type="evidence" value="ECO:0007669"/>
    <property type="project" value="TreeGrafter"/>
</dbReference>
<dbReference type="InterPro" id="IPR035892">
    <property type="entry name" value="C2_domain_sf"/>
</dbReference>
<dbReference type="GO" id="GO:0030276">
    <property type="term" value="F:clathrin binding"/>
    <property type="evidence" value="ECO:0007669"/>
    <property type="project" value="TreeGrafter"/>
</dbReference>
<dbReference type="GO" id="GO:0030672">
    <property type="term" value="C:synaptic vesicle membrane"/>
    <property type="evidence" value="ECO:0007669"/>
    <property type="project" value="TreeGrafter"/>
</dbReference>
<keyword evidence="1" id="KW-1133">Transmembrane helix</keyword>
<keyword evidence="1" id="KW-0472">Membrane</keyword>
<dbReference type="GO" id="GO:0005544">
    <property type="term" value="F:calcium-dependent phospholipid binding"/>
    <property type="evidence" value="ECO:0007669"/>
    <property type="project" value="TreeGrafter"/>
</dbReference>
<dbReference type="EMBL" id="QNGE01000241">
    <property type="protein sequence ID" value="KAA3681271.1"/>
    <property type="molecule type" value="Genomic_DNA"/>
</dbReference>
<feature type="domain" description="C2" evidence="2">
    <location>
        <begin position="94"/>
        <end position="220"/>
    </location>
</feature>
<accession>A0A5J4P0G0</accession>
<feature type="transmembrane region" description="Helical" evidence="1">
    <location>
        <begin position="33"/>
        <end position="62"/>
    </location>
</feature>
<protein>
    <submittedName>
        <fullName evidence="3">Synaptotagmin-2</fullName>
    </submittedName>
</protein>
<comment type="caution">
    <text evidence="3">The sequence shown here is derived from an EMBL/GenBank/DDBJ whole genome shotgun (WGS) entry which is preliminary data.</text>
</comment>
<dbReference type="PANTHER" id="PTHR10024:SF250">
    <property type="entry name" value="SYNAPTOTAGMIN-13"/>
    <property type="match status" value="1"/>
</dbReference>
<dbReference type="AlphaFoldDB" id="A0A5J4P0G0"/>
<sequence length="380" mass="42656">MPSASDVQNANPPHLANSTFLVNLAVTFNVVSIPLAIFILIIVCIACVLFVVVVILIARSCVRRRFIPKKKRQPVKSIYLDEIPGMENDVSEGKYGTLEYSLEYDLKRQHLVVGVCQANLLALPQGVEVLDPYVSVTVCKQQNGRTEPVGKINKSSVRKHTNRPSWNQTFSYNVPEHDLRHILIVFEAFDYDSIGQDNSIGQLQLLLKDLDEGEYAGKVLERTGWLKASETCVDGIGELCIGISYNPQFNRIDVTVYEARQLTISDKLSSDKAHRLSVQVELKHKKRSLGSNETKGKTEVINPYFNEKMSFPVKHVKPEDCFVVCRLKRHKGIGLRKCLGHAVIGSYSQITTGVKQWEEMIKGPAKTHVMWHSLLPGSDD</sequence>
<organism evidence="3 4">
    <name type="scientific">Paragonimus westermani</name>
    <dbReference type="NCBI Taxonomy" id="34504"/>
    <lineage>
        <taxon>Eukaryota</taxon>
        <taxon>Metazoa</taxon>
        <taxon>Spiralia</taxon>
        <taxon>Lophotrochozoa</taxon>
        <taxon>Platyhelminthes</taxon>
        <taxon>Trematoda</taxon>
        <taxon>Digenea</taxon>
        <taxon>Plagiorchiida</taxon>
        <taxon>Troglotremata</taxon>
        <taxon>Troglotrematidae</taxon>
        <taxon>Paragonimus</taxon>
    </lineage>
</organism>
<keyword evidence="1" id="KW-0812">Transmembrane</keyword>
<proteinExistence type="predicted"/>
<dbReference type="PROSITE" id="PS50004">
    <property type="entry name" value="C2"/>
    <property type="match status" value="2"/>
</dbReference>
<dbReference type="GO" id="GO:0030424">
    <property type="term" value="C:axon"/>
    <property type="evidence" value="ECO:0007669"/>
    <property type="project" value="TreeGrafter"/>
</dbReference>
<dbReference type="GO" id="GO:0031045">
    <property type="term" value="C:dense core granule"/>
    <property type="evidence" value="ECO:0007669"/>
    <property type="project" value="TreeGrafter"/>
</dbReference>
<reference evidence="3 4" key="1">
    <citation type="journal article" date="2019" name="Gigascience">
        <title>Whole-genome sequence of the oriental lung fluke Paragonimus westermani.</title>
        <authorList>
            <person name="Oey H."/>
            <person name="Zakrzewski M."/>
            <person name="Narain K."/>
            <person name="Devi K.R."/>
            <person name="Agatsuma T."/>
            <person name="Nawaratna S."/>
            <person name="Gobert G.N."/>
            <person name="Jones M.K."/>
            <person name="Ragan M.A."/>
            <person name="McManus D.P."/>
            <person name="Krause L."/>
        </authorList>
    </citation>
    <scope>NUCLEOTIDE SEQUENCE [LARGE SCALE GENOMIC DNA]</scope>
    <source>
        <strain evidence="3 4">IND2009</strain>
    </source>
</reference>
<dbReference type="GO" id="GO:0048488">
    <property type="term" value="P:synaptic vesicle endocytosis"/>
    <property type="evidence" value="ECO:0007669"/>
    <property type="project" value="TreeGrafter"/>
</dbReference>
<dbReference type="PANTHER" id="PTHR10024">
    <property type="entry name" value="SYNAPTOTAGMIN"/>
    <property type="match status" value="1"/>
</dbReference>
<evidence type="ECO:0000259" key="2">
    <source>
        <dbReference type="PROSITE" id="PS50004"/>
    </source>
</evidence>
<dbReference type="GO" id="GO:0005886">
    <property type="term" value="C:plasma membrane"/>
    <property type="evidence" value="ECO:0007669"/>
    <property type="project" value="TreeGrafter"/>
</dbReference>
<dbReference type="InterPro" id="IPR000008">
    <property type="entry name" value="C2_dom"/>
</dbReference>
<evidence type="ECO:0000313" key="3">
    <source>
        <dbReference type="EMBL" id="KAA3681271.1"/>
    </source>
</evidence>
<dbReference type="Gene3D" id="2.60.40.150">
    <property type="entry name" value="C2 domain"/>
    <property type="match status" value="2"/>
</dbReference>
<gene>
    <name evidence="3" type="ORF">DEA37_0010975</name>
</gene>
<feature type="domain" description="C2" evidence="2">
    <location>
        <begin position="235"/>
        <end position="361"/>
    </location>
</feature>